<dbReference type="Pfam" id="PF00015">
    <property type="entry name" value="MCPsignal"/>
    <property type="match status" value="1"/>
</dbReference>
<dbReference type="PROSITE" id="PS50111">
    <property type="entry name" value="CHEMOTAXIS_TRANSDUC_2"/>
    <property type="match status" value="1"/>
</dbReference>
<keyword evidence="2" id="KW-1003">Cell membrane</keyword>
<protein>
    <submittedName>
        <fullName evidence="11">Methyl-accepting chemotaxis protein</fullName>
    </submittedName>
</protein>
<keyword evidence="3 8" id="KW-0472">Membrane</keyword>
<dbReference type="RefSeq" id="WP_269880300.1">
    <property type="nucleotide sequence ID" value="NZ_JAQAGZ010000003.1"/>
</dbReference>
<comment type="similarity">
    <text evidence="5">Belongs to the methyl-accepting chemotaxis (MCP) protein family.</text>
</comment>
<feature type="domain" description="Methyl-accepting transducer" evidence="9">
    <location>
        <begin position="299"/>
        <end position="549"/>
    </location>
</feature>
<dbReference type="Gene3D" id="6.10.340.10">
    <property type="match status" value="1"/>
</dbReference>
<dbReference type="InterPro" id="IPR003660">
    <property type="entry name" value="HAMP_dom"/>
</dbReference>
<reference evidence="11 12" key="1">
    <citation type="submission" date="2022-12" db="EMBL/GenBank/DDBJ databases">
        <title>Draft genome sequence of Paenibacillus sp. dW9.</title>
        <authorList>
            <person name="Choi E.-W."/>
            <person name="Kim D.-U."/>
        </authorList>
    </citation>
    <scope>NUCLEOTIDE SEQUENCE [LARGE SCALE GENOMIC DNA]</scope>
    <source>
        <strain evidence="12">dW9</strain>
    </source>
</reference>
<comment type="subcellular location">
    <subcellularLocation>
        <location evidence="1">Cell membrane</location>
    </subcellularLocation>
</comment>
<feature type="transmembrane region" description="Helical" evidence="8">
    <location>
        <begin position="207"/>
        <end position="227"/>
    </location>
</feature>
<proteinExistence type="inferred from homology"/>
<evidence type="ECO:0000256" key="1">
    <source>
        <dbReference type="ARBA" id="ARBA00004236"/>
    </source>
</evidence>
<keyword evidence="8" id="KW-0812">Transmembrane</keyword>
<accession>A0ABT4Q4Z5</accession>
<organism evidence="11 12">
    <name type="scientific">Paenibacillus gyeongsangnamensis</name>
    <dbReference type="NCBI Taxonomy" id="3388067"/>
    <lineage>
        <taxon>Bacteria</taxon>
        <taxon>Bacillati</taxon>
        <taxon>Bacillota</taxon>
        <taxon>Bacilli</taxon>
        <taxon>Bacillales</taxon>
        <taxon>Paenibacillaceae</taxon>
        <taxon>Paenibacillus</taxon>
    </lineage>
</organism>
<sequence>MNRINKLDGSLLKRSLERTGGRTLKGKLIAGLSGIMLMFLLVGMYNLMQVHTVESELQQQNDKVELKLMALELKEMVQELNIIASGLEISKKTEYISKYNEKRKLYDSMIKRIGETADTDEKALWRSKLLLLTGEYTNTFDTASKLIQDKNITPKDLDTNMEYLYNESQRLMGEIFTYVDQFYVSYSKDSETAIARTKDTLNATVNLMIAAFILAAVSGAAIGYVLIRSFTAPIQRLQHAVGRIAAGDLTHTIQSQAQDELGMLSRGFDHMVREVRSMLTNTQSIASSLSEHSRSFREFSSATALSNKDIVRAIQEISTGAEQQAHQSEQSSYIITELEEQLANISSFTDTMQRKSREAAFHTHTGSTSMAALGDASKHSETVLYKVYASMEELSRNSAHIGKIVASITDISAQTNVLALNAAIEAARAGVHGRGFSVIADEVRQLSAQTNESSKTIAKIVQTLQSQMSELDAALSGAKQSFEQQNAKMSDSHEAFQQIRVSMDELSGHIDQIHLRITDAKSKNASLVESVQYVAAIAEETAASVQEVNSSSVEQDQAIHQIARESDDILTLAQQLFSQIQRFQIAGTDEDTNAGGHPPDAANPHLAMPAESEDMTQASDRSSSAAPAKANSEKSKDEEQACKQEKEKELVPV</sequence>
<evidence type="ECO:0000313" key="12">
    <source>
        <dbReference type="Proteomes" id="UP001527882"/>
    </source>
</evidence>
<evidence type="ECO:0000256" key="4">
    <source>
        <dbReference type="ARBA" id="ARBA00023224"/>
    </source>
</evidence>
<gene>
    <name evidence="11" type="ORF">O9H85_05605</name>
</gene>
<evidence type="ECO:0000313" key="11">
    <source>
        <dbReference type="EMBL" id="MCZ8511906.1"/>
    </source>
</evidence>
<keyword evidence="12" id="KW-1185">Reference proteome</keyword>
<dbReference type="EMBL" id="JAQAGZ010000003">
    <property type="protein sequence ID" value="MCZ8511906.1"/>
    <property type="molecule type" value="Genomic_DNA"/>
</dbReference>
<dbReference type="PANTHER" id="PTHR32089">
    <property type="entry name" value="METHYL-ACCEPTING CHEMOTAXIS PROTEIN MCPB"/>
    <property type="match status" value="1"/>
</dbReference>
<evidence type="ECO:0000256" key="5">
    <source>
        <dbReference type="ARBA" id="ARBA00029447"/>
    </source>
</evidence>
<dbReference type="SMART" id="SM00283">
    <property type="entry name" value="MA"/>
    <property type="match status" value="1"/>
</dbReference>
<evidence type="ECO:0000256" key="7">
    <source>
        <dbReference type="SAM" id="MobiDB-lite"/>
    </source>
</evidence>
<feature type="domain" description="HAMP" evidence="10">
    <location>
        <begin position="228"/>
        <end position="280"/>
    </location>
</feature>
<keyword evidence="8" id="KW-1133">Transmembrane helix</keyword>
<keyword evidence="4 6" id="KW-0807">Transducer</keyword>
<dbReference type="Proteomes" id="UP001527882">
    <property type="component" value="Unassembled WGS sequence"/>
</dbReference>
<feature type="compositionally biased region" description="Basic and acidic residues" evidence="7">
    <location>
        <begin position="631"/>
        <end position="653"/>
    </location>
</feature>
<dbReference type="Pfam" id="PF00672">
    <property type="entry name" value="HAMP"/>
    <property type="match status" value="1"/>
</dbReference>
<evidence type="ECO:0000259" key="10">
    <source>
        <dbReference type="PROSITE" id="PS50885"/>
    </source>
</evidence>
<evidence type="ECO:0000256" key="2">
    <source>
        <dbReference type="ARBA" id="ARBA00022475"/>
    </source>
</evidence>
<dbReference type="PROSITE" id="PS50885">
    <property type="entry name" value="HAMP"/>
    <property type="match status" value="1"/>
</dbReference>
<evidence type="ECO:0000256" key="6">
    <source>
        <dbReference type="PROSITE-ProRule" id="PRU00284"/>
    </source>
</evidence>
<name>A0ABT4Q4Z5_9BACL</name>
<feature type="compositionally biased region" description="Polar residues" evidence="7">
    <location>
        <begin position="615"/>
        <end position="625"/>
    </location>
</feature>
<feature type="transmembrane region" description="Helical" evidence="8">
    <location>
        <begin position="28"/>
        <end position="48"/>
    </location>
</feature>
<dbReference type="SMART" id="SM00304">
    <property type="entry name" value="HAMP"/>
    <property type="match status" value="1"/>
</dbReference>
<dbReference type="PRINTS" id="PR00260">
    <property type="entry name" value="CHEMTRNSDUCR"/>
</dbReference>
<dbReference type="SUPFAM" id="SSF58104">
    <property type="entry name" value="Methyl-accepting chemotaxis protein (MCP) signaling domain"/>
    <property type="match status" value="1"/>
</dbReference>
<evidence type="ECO:0000256" key="8">
    <source>
        <dbReference type="SAM" id="Phobius"/>
    </source>
</evidence>
<dbReference type="CDD" id="cd06225">
    <property type="entry name" value="HAMP"/>
    <property type="match status" value="1"/>
</dbReference>
<dbReference type="InterPro" id="IPR004090">
    <property type="entry name" value="Chemotax_Me-accpt_rcpt"/>
</dbReference>
<evidence type="ECO:0000259" key="9">
    <source>
        <dbReference type="PROSITE" id="PS50111"/>
    </source>
</evidence>
<comment type="caution">
    <text evidence="11">The sequence shown here is derived from an EMBL/GenBank/DDBJ whole genome shotgun (WGS) entry which is preliminary data.</text>
</comment>
<evidence type="ECO:0000256" key="3">
    <source>
        <dbReference type="ARBA" id="ARBA00023136"/>
    </source>
</evidence>
<dbReference type="PANTHER" id="PTHR32089:SF112">
    <property type="entry name" value="LYSOZYME-LIKE PROTEIN-RELATED"/>
    <property type="match status" value="1"/>
</dbReference>
<dbReference type="InterPro" id="IPR004089">
    <property type="entry name" value="MCPsignal_dom"/>
</dbReference>
<dbReference type="Gene3D" id="1.10.287.950">
    <property type="entry name" value="Methyl-accepting chemotaxis protein"/>
    <property type="match status" value="1"/>
</dbReference>
<feature type="region of interest" description="Disordered" evidence="7">
    <location>
        <begin position="589"/>
        <end position="653"/>
    </location>
</feature>